<evidence type="ECO:0000256" key="1">
    <source>
        <dbReference type="SAM" id="MobiDB-lite"/>
    </source>
</evidence>
<feature type="region of interest" description="Disordered" evidence="1">
    <location>
        <begin position="1"/>
        <end position="67"/>
    </location>
</feature>
<feature type="transmembrane region" description="Helical" evidence="2">
    <location>
        <begin position="125"/>
        <end position="145"/>
    </location>
</feature>
<gene>
    <name evidence="3" type="ORF">N0V93_009685</name>
</gene>
<organism evidence="3 4">
    <name type="scientific">Gnomoniopsis smithogilvyi</name>
    <dbReference type="NCBI Taxonomy" id="1191159"/>
    <lineage>
        <taxon>Eukaryota</taxon>
        <taxon>Fungi</taxon>
        <taxon>Dikarya</taxon>
        <taxon>Ascomycota</taxon>
        <taxon>Pezizomycotina</taxon>
        <taxon>Sordariomycetes</taxon>
        <taxon>Sordariomycetidae</taxon>
        <taxon>Diaporthales</taxon>
        <taxon>Gnomoniaceae</taxon>
        <taxon>Gnomoniopsis</taxon>
    </lineage>
</organism>
<keyword evidence="4" id="KW-1185">Reference proteome</keyword>
<evidence type="ECO:0008006" key="5">
    <source>
        <dbReference type="Google" id="ProtNLM"/>
    </source>
</evidence>
<dbReference type="EMBL" id="JAPEVB010000006">
    <property type="protein sequence ID" value="KAJ4386787.1"/>
    <property type="molecule type" value="Genomic_DNA"/>
</dbReference>
<name>A0A9W9CTX2_9PEZI</name>
<keyword evidence="2" id="KW-0812">Transmembrane</keyword>
<protein>
    <recommendedName>
        <fullName evidence="5">Integral membrane protein</fullName>
    </recommendedName>
</protein>
<comment type="caution">
    <text evidence="3">The sequence shown here is derived from an EMBL/GenBank/DDBJ whole genome shotgun (WGS) entry which is preliminary data.</text>
</comment>
<accession>A0A9W9CTX2</accession>
<sequence>MAHGNDRTQDWVLELSSLPSLEEPTAPATPSGDSIRLPQWPSEILPGEGSPPTRPRDSRPPSVQSAPLPGAANYLELYQTPSGRLKPARQARLRNNLLASVGFLELANAGDFAANVFNQTTVPPYALALMVVGGLMSLSMIYFAVKDARLSYGNLRALRQERNYLRRQRELYRGDSNMLQTVECFMDMNTRESGTEMVDRIGMDILLGFSSLLVGIGTFLAMDGDHDSELYFASNLMTGYVGNTPCAIFGVANIFWSSYVWMRARKQQRAAMNYVKDSTRMSQMLRNRTSSLQMHAALNGITGVVAGAAAMVTATMWWGYVVLIPCIVTSGLVNIFWRRRLGYERPLVTHHITSIDQDIVVEALRFADACRRRVMYGRESDSKDAFTTLVENPDSIMSALEVIQKTNLFEEFCVRIFKDEDLYQRLFTSSGNQPGEIPIVDWDRLVASEDELLTQKLLTMAKDLINEEALKFYIYQERHLLELLGCYMCRGAEFGRKGKRKSLSVKHAQVHRNANTYAGRHANDWLFGGFSLTQSIKGLFQR</sequence>
<feature type="transmembrane region" description="Helical" evidence="2">
    <location>
        <begin position="201"/>
        <end position="222"/>
    </location>
</feature>
<dbReference type="AlphaFoldDB" id="A0A9W9CTX2"/>
<feature type="transmembrane region" description="Helical" evidence="2">
    <location>
        <begin position="292"/>
        <end position="311"/>
    </location>
</feature>
<evidence type="ECO:0000313" key="4">
    <source>
        <dbReference type="Proteomes" id="UP001140453"/>
    </source>
</evidence>
<reference evidence="3" key="1">
    <citation type="submission" date="2022-10" db="EMBL/GenBank/DDBJ databases">
        <title>Tapping the CABI collections for fungal endophytes: first genome assemblies for Collariella, Neodidymelliopsis, Ascochyta clinopodiicola, Didymella pomorum, Didymosphaeria variabile, Neocosmospora piperis and Neocucurbitaria cava.</title>
        <authorList>
            <person name="Hill R."/>
        </authorList>
    </citation>
    <scope>NUCLEOTIDE SEQUENCE</scope>
    <source>
        <strain evidence="3">IMI 355082</strain>
    </source>
</reference>
<dbReference type="OrthoDB" id="5089392at2759"/>
<keyword evidence="2" id="KW-0472">Membrane</keyword>
<feature type="transmembrane region" description="Helical" evidence="2">
    <location>
        <begin position="242"/>
        <end position="262"/>
    </location>
</feature>
<feature type="transmembrane region" description="Helical" evidence="2">
    <location>
        <begin position="317"/>
        <end position="337"/>
    </location>
</feature>
<dbReference type="Proteomes" id="UP001140453">
    <property type="component" value="Unassembled WGS sequence"/>
</dbReference>
<keyword evidence="2" id="KW-1133">Transmembrane helix</keyword>
<evidence type="ECO:0000256" key="2">
    <source>
        <dbReference type="SAM" id="Phobius"/>
    </source>
</evidence>
<proteinExistence type="predicted"/>
<feature type="compositionally biased region" description="Low complexity" evidence="1">
    <location>
        <begin position="13"/>
        <end position="24"/>
    </location>
</feature>
<evidence type="ECO:0000313" key="3">
    <source>
        <dbReference type="EMBL" id="KAJ4386787.1"/>
    </source>
</evidence>